<dbReference type="InterPro" id="IPR016040">
    <property type="entry name" value="NAD(P)-bd_dom"/>
</dbReference>
<dbReference type="KEGG" id="nmr:Nmar_0122"/>
<dbReference type="Pfam" id="PF16363">
    <property type="entry name" value="GDP_Man_Dehyd"/>
    <property type="match status" value="1"/>
</dbReference>
<name>A9A161_NITMS</name>
<proteinExistence type="predicted"/>
<dbReference type="PhylomeDB" id="A9A161"/>
<evidence type="ECO:0000259" key="1">
    <source>
        <dbReference type="Pfam" id="PF16363"/>
    </source>
</evidence>
<evidence type="ECO:0000313" key="3">
    <source>
        <dbReference type="Proteomes" id="UP000000792"/>
    </source>
</evidence>
<keyword evidence="3" id="KW-1185">Reference proteome</keyword>
<evidence type="ECO:0000313" key="2">
    <source>
        <dbReference type="EMBL" id="ABX12022.1"/>
    </source>
</evidence>
<reference evidence="2 3" key="1">
    <citation type="journal article" date="2010" name="Proc. Natl. Acad. Sci. U.S.A.">
        <title>Nitrosopumilus maritimus genome reveals unique mechanisms for nitrification and autotrophy in globally distributed marine crenarchaea.</title>
        <authorList>
            <person name="Walker C.B."/>
            <person name="de la Torre J.R."/>
            <person name="Klotz M.G."/>
            <person name="Urakawa H."/>
            <person name="Pinel N."/>
            <person name="Arp D.J."/>
            <person name="Brochier-Armanet C."/>
            <person name="Chain P.S."/>
            <person name="Chan P.P."/>
            <person name="Gollabgir A."/>
            <person name="Hemp J."/>
            <person name="Hugler M."/>
            <person name="Karr E.A."/>
            <person name="Konneke M."/>
            <person name="Shin M."/>
            <person name="Lawton T.J."/>
            <person name="Lowe T."/>
            <person name="Martens-Habbena W."/>
            <person name="Sayavedra-Soto L.A."/>
            <person name="Lang D."/>
            <person name="Sievert S.M."/>
            <person name="Rosenzweig A.C."/>
            <person name="Manning G."/>
            <person name="Stahl D.A."/>
        </authorList>
    </citation>
    <scope>NUCLEOTIDE SEQUENCE [LARGE SCALE GENOMIC DNA]</scope>
    <source>
        <strain evidence="2 3">SCM1</strain>
    </source>
</reference>
<dbReference type="EMBL" id="CP000866">
    <property type="protein sequence ID" value="ABX12022.1"/>
    <property type="molecule type" value="Genomic_DNA"/>
</dbReference>
<organism evidence="2 3">
    <name type="scientific">Nitrosopumilus maritimus (strain SCM1)</name>
    <dbReference type="NCBI Taxonomy" id="436308"/>
    <lineage>
        <taxon>Archaea</taxon>
        <taxon>Nitrososphaerota</taxon>
        <taxon>Nitrososphaeria</taxon>
        <taxon>Nitrosopumilales</taxon>
        <taxon>Nitrosopumilaceae</taxon>
        <taxon>Nitrosopumilus</taxon>
    </lineage>
</organism>
<gene>
    <name evidence="2" type="ordered locus">Nmar_0122</name>
</gene>
<dbReference type="Gene3D" id="3.40.50.720">
    <property type="entry name" value="NAD(P)-binding Rossmann-like Domain"/>
    <property type="match status" value="1"/>
</dbReference>
<dbReference type="Proteomes" id="UP000000792">
    <property type="component" value="Chromosome"/>
</dbReference>
<dbReference type="RefSeq" id="WP_012214509.1">
    <property type="nucleotide sequence ID" value="NC_010085.1"/>
</dbReference>
<dbReference type="InParanoid" id="A9A161"/>
<accession>A9A161</accession>
<dbReference type="EnsemblBacteria" id="ABX12022">
    <property type="protein sequence ID" value="ABX12022"/>
    <property type="gene ID" value="Nmar_0122"/>
</dbReference>
<feature type="domain" description="NAD(P)-binding" evidence="1">
    <location>
        <begin position="7"/>
        <end position="304"/>
    </location>
</feature>
<dbReference type="InterPro" id="IPR036291">
    <property type="entry name" value="NAD(P)-bd_dom_sf"/>
</dbReference>
<sequence>MDIVKVLLTGANGFIGSHLADYLYNNYDIFLAVREFSNISNINHLKDKVNLSKLDITNFKEIQNLLNEIKPDVVIHLAGETSHSKSFEDPIHDVEVNSKSTLYFLESIRKLQLKCTFILGSTFIVIGKPISLPVNEKSVCIPTTIYATNRLSSEHFCKIYHQVYDMDCRIFRITNSFGPREKTISSKNAVNFLIYQAYSGKEITVFNDGEFFRDLIYVKDVVSGIETIMKNGKNGELYWISSHQKTWFKEFGKILHELTSSPLNFIPPPEYTKKVDVGNFLADNSKLKSLGWEPKYSLRDGIIETLDYFKNKKL</sequence>
<dbReference type="STRING" id="436308.Nmar_0122"/>
<dbReference type="OrthoDB" id="358920at2157"/>
<dbReference type="SUPFAM" id="SSF51735">
    <property type="entry name" value="NAD(P)-binding Rossmann-fold domains"/>
    <property type="match status" value="1"/>
</dbReference>
<dbReference type="HOGENOM" id="CLU_007383_1_14_2"/>
<dbReference type="PANTHER" id="PTHR43000">
    <property type="entry name" value="DTDP-D-GLUCOSE 4,6-DEHYDRATASE-RELATED"/>
    <property type="match status" value="1"/>
</dbReference>
<dbReference type="eggNOG" id="arCOG01369">
    <property type="taxonomic scope" value="Archaea"/>
</dbReference>
<dbReference type="GeneID" id="5773183"/>
<protein>
    <submittedName>
        <fullName evidence="2">NAD-dependent epimerase/dehydratase</fullName>
    </submittedName>
</protein>
<dbReference type="AlphaFoldDB" id="A9A161"/>